<organism evidence="1 2">
    <name type="scientific">Cochliobolus heterostrophus (strain C5 / ATCC 48332 / race O)</name>
    <name type="common">Southern corn leaf blight fungus</name>
    <name type="synonym">Bipolaris maydis</name>
    <dbReference type="NCBI Taxonomy" id="701091"/>
    <lineage>
        <taxon>Eukaryota</taxon>
        <taxon>Fungi</taxon>
        <taxon>Dikarya</taxon>
        <taxon>Ascomycota</taxon>
        <taxon>Pezizomycotina</taxon>
        <taxon>Dothideomycetes</taxon>
        <taxon>Pleosporomycetidae</taxon>
        <taxon>Pleosporales</taxon>
        <taxon>Pleosporineae</taxon>
        <taxon>Pleosporaceae</taxon>
        <taxon>Bipolaris</taxon>
    </lineage>
</organism>
<dbReference type="Proteomes" id="UP000016936">
    <property type="component" value="Unassembled WGS sequence"/>
</dbReference>
<proteinExistence type="predicted"/>
<reference evidence="1 2" key="1">
    <citation type="journal article" date="2012" name="PLoS Pathog.">
        <title>Diverse lifestyles and strategies of plant pathogenesis encoded in the genomes of eighteen Dothideomycetes fungi.</title>
        <authorList>
            <person name="Ohm R.A."/>
            <person name="Feau N."/>
            <person name="Henrissat B."/>
            <person name="Schoch C.L."/>
            <person name="Horwitz B.A."/>
            <person name="Barry K.W."/>
            <person name="Condon B.J."/>
            <person name="Copeland A.C."/>
            <person name="Dhillon B."/>
            <person name="Glaser F."/>
            <person name="Hesse C.N."/>
            <person name="Kosti I."/>
            <person name="LaButti K."/>
            <person name="Lindquist E.A."/>
            <person name="Lucas S."/>
            <person name="Salamov A.A."/>
            <person name="Bradshaw R.E."/>
            <person name="Ciuffetti L."/>
            <person name="Hamelin R.C."/>
            <person name="Kema G.H.J."/>
            <person name="Lawrence C."/>
            <person name="Scott J.A."/>
            <person name="Spatafora J.W."/>
            <person name="Turgeon B.G."/>
            <person name="de Wit P.J.G.M."/>
            <person name="Zhong S."/>
            <person name="Goodwin S.B."/>
            <person name="Grigoriev I.V."/>
        </authorList>
    </citation>
    <scope>NUCLEOTIDE SEQUENCE [LARGE SCALE GENOMIC DNA]</scope>
    <source>
        <strain evidence="2">C5 / ATCC 48332 / race O</strain>
    </source>
</reference>
<protein>
    <submittedName>
        <fullName evidence="1">Uncharacterized protein</fullName>
    </submittedName>
</protein>
<dbReference type="AlphaFoldDB" id="M2STD2"/>
<reference evidence="2" key="2">
    <citation type="journal article" date="2013" name="PLoS Genet.">
        <title>Comparative genome structure, secondary metabolite, and effector coding capacity across Cochliobolus pathogens.</title>
        <authorList>
            <person name="Condon B.J."/>
            <person name="Leng Y."/>
            <person name="Wu D."/>
            <person name="Bushley K.E."/>
            <person name="Ohm R.A."/>
            <person name="Otillar R."/>
            <person name="Martin J."/>
            <person name="Schackwitz W."/>
            <person name="Grimwood J."/>
            <person name="MohdZainudin N."/>
            <person name="Xue C."/>
            <person name="Wang R."/>
            <person name="Manning V.A."/>
            <person name="Dhillon B."/>
            <person name="Tu Z.J."/>
            <person name="Steffenson B.J."/>
            <person name="Salamov A."/>
            <person name="Sun H."/>
            <person name="Lowry S."/>
            <person name="LaButti K."/>
            <person name="Han J."/>
            <person name="Copeland A."/>
            <person name="Lindquist E."/>
            <person name="Barry K."/>
            <person name="Schmutz J."/>
            <person name="Baker S.E."/>
            <person name="Ciuffetti L.M."/>
            <person name="Grigoriev I.V."/>
            <person name="Zhong S."/>
            <person name="Turgeon B.G."/>
        </authorList>
    </citation>
    <scope>NUCLEOTIDE SEQUENCE [LARGE SCALE GENOMIC DNA]</scope>
    <source>
        <strain evidence="2">C5 / ATCC 48332 / race O</strain>
    </source>
</reference>
<sequence>MTGGTVFLNLLVRCLGNLEAFDARQLPSVIQLLDKYLAVWSYSFSLYFPAAQIWS</sequence>
<dbReference type="HOGENOM" id="CLU_3032202_0_0_1"/>
<gene>
    <name evidence="1" type="ORF">COCHEDRAFT_1022941</name>
</gene>
<evidence type="ECO:0000313" key="1">
    <source>
        <dbReference type="EMBL" id="EMD88620.1"/>
    </source>
</evidence>
<name>M2STD2_COCH5</name>
<dbReference type="EMBL" id="KB445580">
    <property type="protein sequence ID" value="EMD88620.1"/>
    <property type="molecule type" value="Genomic_DNA"/>
</dbReference>
<evidence type="ECO:0000313" key="2">
    <source>
        <dbReference type="Proteomes" id="UP000016936"/>
    </source>
</evidence>
<accession>M2STD2</accession>
<keyword evidence="2" id="KW-1185">Reference proteome</keyword>